<evidence type="ECO:0000256" key="1">
    <source>
        <dbReference type="SAM" id="MobiDB-lite"/>
    </source>
</evidence>
<reference evidence="3" key="1">
    <citation type="submission" date="2020-08" db="EMBL/GenBank/DDBJ databases">
        <title>Novel species isolated from subtropical streams in China.</title>
        <authorList>
            <person name="Lu H."/>
        </authorList>
    </citation>
    <scope>NUCLEOTIDE SEQUENCE</scope>
    <source>
        <strain evidence="3">LX22W</strain>
    </source>
</reference>
<organism evidence="3 4">
    <name type="scientific">Undibacterium nitidum</name>
    <dbReference type="NCBI Taxonomy" id="2762298"/>
    <lineage>
        <taxon>Bacteria</taxon>
        <taxon>Pseudomonadati</taxon>
        <taxon>Pseudomonadota</taxon>
        <taxon>Betaproteobacteria</taxon>
        <taxon>Burkholderiales</taxon>
        <taxon>Oxalobacteraceae</taxon>
        <taxon>Undibacterium</taxon>
    </lineage>
</organism>
<dbReference type="PROSITE" id="PS51257">
    <property type="entry name" value="PROKAR_LIPOPROTEIN"/>
    <property type="match status" value="1"/>
</dbReference>
<evidence type="ECO:0000313" key="4">
    <source>
        <dbReference type="Proteomes" id="UP000627446"/>
    </source>
</evidence>
<feature type="region of interest" description="Disordered" evidence="1">
    <location>
        <begin position="88"/>
        <end position="119"/>
    </location>
</feature>
<feature type="compositionally biased region" description="Polar residues" evidence="1">
    <location>
        <begin position="88"/>
        <end position="109"/>
    </location>
</feature>
<dbReference type="EMBL" id="JACOFZ010000001">
    <property type="protein sequence ID" value="MBC3881127.1"/>
    <property type="molecule type" value="Genomic_DNA"/>
</dbReference>
<gene>
    <name evidence="3" type="ORF">H8K36_07085</name>
</gene>
<dbReference type="AlphaFoldDB" id="A0A923HLA4"/>
<feature type="signal peptide" evidence="2">
    <location>
        <begin position="1"/>
        <end position="18"/>
    </location>
</feature>
<accession>A0A923HLA4</accession>
<feature type="chain" id="PRO_5038102848" description="F5/8 type C domain-containing protein" evidence="2">
    <location>
        <begin position="19"/>
        <end position="225"/>
    </location>
</feature>
<comment type="caution">
    <text evidence="3">The sequence shown here is derived from an EMBL/GenBank/DDBJ whole genome shotgun (WGS) entry which is preliminary data.</text>
</comment>
<dbReference type="RefSeq" id="WP_186914427.1">
    <property type="nucleotide sequence ID" value="NZ_JACOFZ010000001.1"/>
</dbReference>
<evidence type="ECO:0008006" key="5">
    <source>
        <dbReference type="Google" id="ProtNLM"/>
    </source>
</evidence>
<proteinExistence type="predicted"/>
<name>A0A923HLA4_9BURK</name>
<dbReference type="Proteomes" id="UP000627446">
    <property type="component" value="Unassembled WGS sequence"/>
</dbReference>
<evidence type="ECO:0000313" key="3">
    <source>
        <dbReference type="EMBL" id="MBC3881127.1"/>
    </source>
</evidence>
<sequence length="225" mass="24743">MKKVSGLMLLMICVAVSACHKKAEDASASVNVPAPVSATPPPTTNSAPVELTAEQEEMQKKKALLEYGMMEDQYLNDAKGQWATSAKASSTFGDDRNNVASVNQGSNVTGAPDGKTWSNNQQDMGFDWLELSYAKPTNVTEVRAVFLGKHAAESISKLELQDTDGKWNTVWSGISDQKEDRRGERTWFVRKFEKTAYKVKAVKMTFANNLSHGYKEVEAVQIVGE</sequence>
<protein>
    <recommendedName>
        <fullName evidence="5">F5/8 type C domain-containing protein</fullName>
    </recommendedName>
</protein>
<keyword evidence="4" id="KW-1185">Reference proteome</keyword>
<keyword evidence="2" id="KW-0732">Signal</keyword>
<evidence type="ECO:0000256" key="2">
    <source>
        <dbReference type="SAM" id="SignalP"/>
    </source>
</evidence>